<gene>
    <name evidence="1" type="ORF">ACFQJ9_08650</name>
</gene>
<dbReference type="EMBL" id="JBHTAR010000011">
    <property type="protein sequence ID" value="MFC7199478.1"/>
    <property type="molecule type" value="Genomic_DNA"/>
</dbReference>
<accession>A0ABD5Z3A4</accession>
<dbReference type="AlphaFoldDB" id="A0ABD5Z3A4"/>
<comment type="caution">
    <text evidence="1">The sequence shown here is derived from an EMBL/GenBank/DDBJ whole genome shotgun (WGS) entry which is preliminary data.</text>
</comment>
<dbReference type="Proteomes" id="UP001596447">
    <property type="component" value="Unassembled WGS sequence"/>
</dbReference>
<evidence type="ECO:0000313" key="1">
    <source>
        <dbReference type="EMBL" id="MFC7199478.1"/>
    </source>
</evidence>
<sequence>MVLQDVDGVARPISLGGREKRPDGQHTPEMVYELAGDIEELVHEHAGAFLRSIVVYTADNYEIRFVRDDVEENYDATEIERALDELRLETLEREYINSIFAEKHGEFISNILTFTEAVEMNFLVDEGVGMAIAVDREYFEQRGLFVHDLSERLLADIASEVP</sequence>
<evidence type="ECO:0000313" key="2">
    <source>
        <dbReference type="Proteomes" id="UP001596447"/>
    </source>
</evidence>
<dbReference type="InterPro" id="IPR055944">
    <property type="entry name" value="DUF7522"/>
</dbReference>
<name>A0ABD5Z3A4_9EURY</name>
<dbReference type="Pfam" id="PF24366">
    <property type="entry name" value="DUF7522"/>
    <property type="match status" value="1"/>
</dbReference>
<dbReference type="RefSeq" id="WP_279529410.1">
    <property type="nucleotide sequence ID" value="NZ_CP122312.1"/>
</dbReference>
<keyword evidence="2" id="KW-1185">Reference proteome</keyword>
<reference evidence="1 2" key="1">
    <citation type="journal article" date="2019" name="Int. J. Syst. Evol. Microbiol.">
        <title>The Global Catalogue of Microorganisms (GCM) 10K type strain sequencing project: providing services to taxonomists for standard genome sequencing and annotation.</title>
        <authorList>
            <consortium name="The Broad Institute Genomics Platform"/>
            <consortium name="The Broad Institute Genome Sequencing Center for Infectious Disease"/>
            <person name="Wu L."/>
            <person name="Ma J."/>
        </authorList>
    </citation>
    <scope>NUCLEOTIDE SEQUENCE [LARGE SCALE GENOMIC DNA]</scope>
    <source>
        <strain evidence="1 2">XZGYJ-43</strain>
    </source>
</reference>
<proteinExistence type="predicted"/>
<protein>
    <submittedName>
        <fullName evidence="1">Uncharacterized protein</fullName>
    </submittedName>
</protein>
<organism evidence="1 2">
    <name type="scientific">Halospeciosus flavus</name>
    <dbReference type="NCBI Taxonomy" id="3032283"/>
    <lineage>
        <taxon>Archaea</taxon>
        <taxon>Methanobacteriati</taxon>
        <taxon>Methanobacteriota</taxon>
        <taxon>Stenosarchaea group</taxon>
        <taxon>Halobacteria</taxon>
        <taxon>Halobacteriales</taxon>
        <taxon>Halobacteriaceae</taxon>
        <taxon>Halospeciosus</taxon>
    </lineage>
</organism>